<name>A0A0F9EJ39_9ZZZZ</name>
<dbReference type="EMBL" id="LAZR01027255">
    <property type="protein sequence ID" value="KKL66291.1"/>
    <property type="molecule type" value="Genomic_DNA"/>
</dbReference>
<proteinExistence type="predicted"/>
<gene>
    <name evidence="1" type="ORF">LCGC14_2146440</name>
</gene>
<feature type="non-terminal residue" evidence="1">
    <location>
        <position position="544"/>
    </location>
</feature>
<accession>A0A0F9EJ39</accession>
<protein>
    <submittedName>
        <fullName evidence="1">Uncharacterized protein</fullName>
    </submittedName>
</protein>
<sequence>MTNPFGSVVGQLLSEADGSIPYNLPEESIYLESIRGLRDELDSIVAGDSGFVIDPGTIDHDSLLNFNQNEHFLKSDIIASDVTMAVVSSPTFTTVQHMQDIFHSSGWVSGGVLSDAGGGDIDVSAGSGLIKATDSSTAQILFFDWSKSLANTVPDGTARYFGVEYNDGSPQVVVKSSDTWDLNTDFPLGSVVREGAVMHISQTEHAVGDHASNMIHRLFEVERFARDNTLGGLILGESADTNRYVTVSTGDVWERLNKITFAAFDSDPGGGGDTFDTYKHVSGSFTLTTGVTQWPNAQYDDGTDLVTMGTNKYANLWLYGDPDGGVAMVYGTAQYTKSALAELESPPSDLPIRIQTHSFLLGRLIFKKSDTTATQVDTVFETVFNPTQAATHSNLSGLTADDHLLYILVDGTRAFTGNTDFGGFNITNVGTLAGTLSTATQNTVTTMTGLTTIGTLIAGAVPASLVTAGTFGAGAYTFPGTVTTNGNISVETTTPVITLKDTNNVLGDVAYQSYIRGTDSANAQAWWLGDGQSGFKQASFWATT</sequence>
<dbReference type="AlphaFoldDB" id="A0A0F9EJ39"/>
<comment type="caution">
    <text evidence="1">The sequence shown here is derived from an EMBL/GenBank/DDBJ whole genome shotgun (WGS) entry which is preliminary data.</text>
</comment>
<reference evidence="1" key="1">
    <citation type="journal article" date="2015" name="Nature">
        <title>Complex archaea that bridge the gap between prokaryotes and eukaryotes.</title>
        <authorList>
            <person name="Spang A."/>
            <person name="Saw J.H."/>
            <person name="Jorgensen S.L."/>
            <person name="Zaremba-Niedzwiedzka K."/>
            <person name="Martijn J."/>
            <person name="Lind A.E."/>
            <person name="van Eijk R."/>
            <person name="Schleper C."/>
            <person name="Guy L."/>
            <person name="Ettema T.J."/>
        </authorList>
    </citation>
    <scope>NUCLEOTIDE SEQUENCE</scope>
</reference>
<organism evidence="1">
    <name type="scientific">marine sediment metagenome</name>
    <dbReference type="NCBI Taxonomy" id="412755"/>
    <lineage>
        <taxon>unclassified sequences</taxon>
        <taxon>metagenomes</taxon>
        <taxon>ecological metagenomes</taxon>
    </lineage>
</organism>
<evidence type="ECO:0000313" key="1">
    <source>
        <dbReference type="EMBL" id="KKL66291.1"/>
    </source>
</evidence>